<proteinExistence type="inferred from homology"/>
<dbReference type="Pfam" id="PF02127">
    <property type="entry name" value="Peptidase_M18"/>
    <property type="match status" value="1"/>
</dbReference>
<evidence type="ECO:0000256" key="6">
    <source>
        <dbReference type="ARBA" id="ARBA00022801"/>
    </source>
</evidence>
<protein>
    <recommendedName>
        <fullName evidence="10">M18 family aminopeptidase</fullName>
        <ecNumber evidence="10">3.4.11.-</ecNumber>
    </recommendedName>
</protein>
<evidence type="ECO:0000256" key="4">
    <source>
        <dbReference type="ARBA" id="ARBA00022670"/>
    </source>
</evidence>
<dbReference type="SUPFAM" id="SSF53187">
    <property type="entry name" value="Zn-dependent exopeptidases"/>
    <property type="match status" value="1"/>
</dbReference>
<comment type="similarity">
    <text evidence="2 9">Belongs to the peptidase M18 family.</text>
</comment>
<keyword evidence="7 9" id="KW-0862">Zinc</keyword>
<dbReference type="RefSeq" id="WP_011641911.1">
    <property type="nucleotide sequence ID" value="NC_008346.1"/>
</dbReference>
<dbReference type="NCBIfam" id="NF002600">
    <property type="entry name" value="PRK02256.1"/>
    <property type="match status" value="1"/>
</dbReference>
<dbReference type="Proteomes" id="UP000001968">
    <property type="component" value="Chromosome"/>
</dbReference>
<accession>Q0ATX3</accession>
<name>Q0ATX3_SYNWW</name>
<dbReference type="GO" id="GO:0005737">
    <property type="term" value="C:cytoplasm"/>
    <property type="evidence" value="ECO:0007669"/>
    <property type="project" value="UniProtKB-ARBA"/>
</dbReference>
<dbReference type="PRINTS" id="PR00932">
    <property type="entry name" value="AMINO1PTASE"/>
</dbReference>
<evidence type="ECO:0000256" key="7">
    <source>
        <dbReference type="ARBA" id="ARBA00022833"/>
    </source>
</evidence>
<dbReference type="Gene3D" id="2.30.250.10">
    <property type="entry name" value="Aminopeptidase i, Domain 2"/>
    <property type="match status" value="1"/>
</dbReference>
<evidence type="ECO:0000256" key="2">
    <source>
        <dbReference type="ARBA" id="ARBA00008290"/>
    </source>
</evidence>
<dbReference type="PANTHER" id="PTHR28570:SF2">
    <property type="entry name" value="M18 FAMILY AMINOPEPTIDASE 1-RELATED"/>
    <property type="match status" value="1"/>
</dbReference>
<keyword evidence="12" id="KW-1185">Reference proteome</keyword>
<dbReference type="eggNOG" id="COG1362">
    <property type="taxonomic scope" value="Bacteria"/>
</dbReference>
<evidence type="ECO:0000313" key="11">
    <source>
        <dbReference type="EMBL" id="ABI69831.1"/>
    </source>
</evidence>
<evidence type="ECO:0000256" key="10">
    <source>
        <dbReference type="RuleBase" id="RU004387"/>
    </source>
</evidence>
<evidence type="ECO:0000256" key="8">
    <source>
        <dbReference type="ARBA" id="ARBA00023049"/>
    </source>
</evidence>
<evidence type="ECO:0000256" key="3">
    <source>
        <dbReference type="ARBA" id="ARBA00022438"/>
    </source>
</evidence>
<dbReference type="HOGENOM" id="CLU_590123_0_0_9"/>
<keyword evidence="6 9" id="KW-0378">Hydrolase</keyword>
<evidence type="ECO:0000313" key="12">
    <source>
        <dbReference type="Proteomes" id="UP000001968"/>
    </source>
</evidence>
<dbReference type="EMBL" id="CP000448">
    <property type="protein sequence ID" value="ABI69831.1"/>
    <property type="molecule type" value="Genomic_DNA"/>
</dbReference>
<dbReference type="InterPro" id="IPR023358">
    <property type="entry name" value="Peptidase_M18_dom2"/>
</dbReference>
<dbReference type="GO" id="GO:0004177">
    <property type="term" value="F:aminopeptidase activity"/>
    <property type="evidence" value="ECO:0007669"/>
    <property type="project" value="UniProtKB-KW"/>
</dbReference>
<dbReference type="GO" id="GO:0006508">
    <property type="term" value="P:proteolysis"/>
    <property type="evidence" value="ECO:0007669"/>
    <property type="project" value="UniProtKB-KW"/>
</dbReference>
<dbReference type="KEGG" id="swo:Swol_2543"/>
<keyword evidence="8 9" id="KW-0482">Metalloprotease</keyword>
<organism evidence="11 12">
    <name type="scientific">Syntrophomonas wolfei subsp. wolfei (strain DSM 2245B / Goettingen)</name>
    <dbReference type="NCBI Taxonomy" id="335541"/>
    <lineage>
        <taxon>Bacteria</taxon>
        <taxon>Bacillati</taxon>
        <taxon>Bacillota</taxon>
        <taxon>Clostridia</taxon>
        <taxon>Eubacteriales</taxon>
        <taxon>Syntrophomonadaceae</taxon>
        <taxon>Syntrophomonas</taxon>
    </lineage>
</organism>
<keyword evidence="5 9" id="KW-0479">Metal-binding</keyword>
<evidence type="ECO:0000256" key="1">
    <source>
        <dbReference type="ARBA" id="ARBA00001947"/>
    </source>
</evidence>
<gene>
    <name evidence="11" type="ordered locus">Swol_2543</name>
</gene>
<dbReference type="Gene3D" id="3.40.630.10">
    <property type="entry name" value="Zn peptidases"/>
    <property type="match status" value="1"/>
</dbReference>
<comment type="cofactor">
    <cofactor evidence="1 10">
        <name>Zn(2+)</name>
        <dbReference type="ChEBI" id="CHEBI:29105"/>
    </cofactor>
</comment>
<dbReference type="STRING" id="335541.Swol_2543"/>
<sequence length="463" mass="51311">MSEQKENLKKNAWLRIKPADLPMVHDFNQGYRDFLNQVKTEREAVAYIKQAAQGHGFIDLDRVASLEPGQKLFFQQKGKICALVVIGQEAMENGVNMVVSHIDSPRLDLKANPLYEADGLALFKTHYYGGIKKYQWLAIPLALHGVVIKKDGQVVSVVIGEENDDFVLSIADLLPHLAKEQMEKKMSEAIPAENLNILVGSQPLGDTADNPIKKQVLQILQEKYAIEEEDFSSAELQAVPAFQARDIGFDRSMIGAYGQDDRVCAYTSLRAALELEAPKRTAICLFVDKEEIGSNGNTGLQSLIIENLMAELMSKAGYNNYLALRKSLANSCALSADVNAAVDPNYPEVFEKMNCSFLSRGVVLTKYTGSRGKSNSNDANPEFLARIRRLFDDNEVFWQVGELGKVDIGGGGTVAHYMARYGMEVVDLGVALLGMHSPFEVSSKVDVFLAYKAYRVFMQSFTN</sequence>
<evidence type="ECO:0000256" key="5">
    <source>
        <dbReference type="ARBA" id="ARBA00022723"/>
    </source>
</evidence>
<dbReference type="GO" id="GO:0008270">
    <property type="term" value="F:zinc ion binding"/>
    <property type="evidence" value="ECO:0007669"/>
    <property type="project" value="InterPro"/>
</dbReference>
<dbReference type="InterPro" id="IPR001948">
    <property type="entry name" value="Peptidase_M18"/>
</dbReference>
<dbReference type="SUPFAM" id="SSF101821">
    <property type="entry name" value="Aminopeptidase/glucanase lid domain"/>
    <property type="match status" value="1"/>
</dbReference>
<dbReference type="AlphaFoldDB" id="Q0ATX3"/>
<dbReference type="EC" id="3.4.11.-" evidence="10"/>
<dbReference type="GO" id="GO:0008237">
    <property type="term" value="F:metallopeptidase activity"/>
    <property type="evidence" value="ECO:0007669"/>
    <property type="project" value="UniProtKB-KW"/>
</dbReference>
<dbReference type="PANTHER" id="PTHR28570">
    <property type="entry name" value="ASPARTYL AMINOPEPTIDASE"/>
    <property type="match status" value="1"/>
</dbReference>
<reference evidence="12" key="1">
    <citation type="journal article" date="2010" name="Environ. Microbiol.">
        <title>The genome of Syntrophomonas wolfei: new insights into syntrophic metabolism and biohydrogen production.</title>
        <authorList>
            <person name="Sieber J.R."/>
            <person name="Sims D.R."/>
            <person name="Han C."/>
            <person name="Kim E."/>
            <person name="Lykidis A."/>
            <person name="Lapidus A.L."/>
            <person name="McDonnald E."/>
            <person name="Rohlin L."/>
            <person name="Culley D.E."/>
            <person name="Gunsalus R."/>
            <person name="McInerney M.J."/>
        </authorList>
    </citation>
    <scope>NUCLEOTIDE SEQUENCE [LARGE SCALE GENOMIC DNA]</scope>
    <source>
        <strain evidence="12">DSM 2245B / Goettingen</strain>
    </source>
</reference>
<keyword evidence="3 9" id="KW-0031">Aminopeptidase</keyword>
<evidence type="ECO:0000256" key="9">
    <source>
        <dbReference type="RuleBase" id="RU004386"/>
    </source>
</evidence>
<keyword evidence="4 9" id="KW-0645">Protease</keyword>